<dbReference type="Gene3D" id="3.60.15.10">
    <property type="entry name" value="Ribonuclease Z/Hydroxyacylglutathione hydrolase-like"/>
    <property type="match status" value="1"/>
</dbReference>
<dbReference type="InterPro" id="IPR001279">
    <property type="entry name" value="Metallo-B-lactamas"/>
</dbReference>
<evidence type="ECO:0000256" key="2">
    <source>
        <dbReference type="ARBA" id="ARBA00007749"/>
    </source>
</evidence>
<keyword evidence="3" id="KW-0479">Metal-binding</keyword>
<evidence type="ECO:0000313" key="7">
    <source>
        <dbReference type="EMBL" id="VDG27983.1"/>
    </source>
</evidence>
<organism evidence="7 8">
    <name type="scientific">Lactiplantibacillus mudanjiangensis</name>
    <dbReference type="NCBI Taxonomy" id="1296538"/>
    <lineage>
        <taxon>Bacteria</taxon>
        <taxon>Bacillati</taxon>
        <taxon>Bacillota</taxon>
        <taxon>Bacilli</taxon>
        <taxon>Lactobacillales</taxon>
        <taxon>Lactobacillaceae</taxon>
        <taxon>Lactiplantibacillus</taxon>
    </lineage>
</organism>
<dbReference type="EMBL" id="UYIG01000079">
    <property type="protein sequence ID" value="VDG27983.1"/>
    <property type="molecule type" value="Genomic_DNA"/>
</dbReference>
<dbReference type="InterPro" id="IPR036866">
    <property type="entry name" value="RibonucZ/Hydroxyglut_hydro"/>
</dbReference>
<evidence type="ECO:0000256" key="3">
    <source>
        <dbReference type="ARBA" id="ARBA00022723"/>
    </source>
</evidence>
<protein>
    <submittedName>
        <fullName evidence="7">MBL fold metallo-hydrolase [Lactobacillus paracollinoides]</fullName>
    </submittedName>
</protein>
<evidence type="ECO:0000313" key="8">
    <source>
        <dbReference type="Proteomes" id="UP000289996"/>
    </source>
</evidence>
<keyword evidence="8" id="KW-1185">Reference proteome</keyword>
<dbReference type="OrthoDB" id="9802897at2"/>
<dbReference type="GO" id="GO:0046872">
    <property type="term" value="F:metal ion binding"/>
    <property type="evidence" value="ECO:0007669"/>
    <property type="project" value="UniProtKB-KW"/>
</dbReference>
<dbReference type="SMART" id="SM00849">
    <property type="entry name" value="Lactamase_B"/>
    <property type="match status" value="1"/>
</dbReference>
<dbReference type="PANTHER" id="PTHR42978">
    <property type="entry name" value="QUORUM-QUENCHING LACTONASE YTNP-RELATED-RELATED"/>
    <property type="match status" value="1"/>
</dbReference>
<evidence type="ECO:0000256" key="1">
    <source>
        <dbReference type="ARBA" id="ARBA00001947"/>
    </source>
</evidence>
<dbReference type="Proteomes" id="UP000289996">
    <property type="component" value="Unassembled WGS sequence"/>
</dbReference>
<dbReference type="CDD" id="cd07729">
    <property type="entry name" value="AHL_lactonase_MBL-fold"/>
    <property type="match status" value="1"/>
</dbReference>
<evidence type="ECO:0000256" key="5">
    <source>
        <dbReference type="ARBA" id="ARBA00022833"/>
    </source>
</evidence>
<evidence type="ECO:0000259" key="6">
    <source>
        <dbReference type="SMART" id="SM00849"/>
    </source>
</evidence>
<dbReference type="SUPFAM" id="SSF56281">
    <property type="entry name" value="Metallo-hydrolase/oxidoreductase"/>
    <property type="match status" value="1"/>
</dbReference>
<feature type="domain" description="Metallo-beta-lactamase" evidence="6">
    <location>
        <begin position="46"/>
        <end position="261"/>
    </location>
</feature>
<dbReference type="RefSeq" id="WP_130843485.1">
    <property type="nucleotide sequence ID" value="NZ_BJDY01000002.1"/>
</dbReference>
<gene>
    <name evidence="7" type="ORF">MUDAN_MDHGFNIF_02791</name>
</gene>
<comment type="similarity">
    <text evidence="2">Belongs to the metallo-beta-lactamase superfamily.</text>
</comment>
<dbReference type="Pfam" id="PF00753">
    <property type="entry name" value="Lactamase_B"/>
    <property type="match status" value="1"/>
</dbReference>
<evidence type="ECO:0000256" key="4">
    <source>
        <dbReference type="ARBA" id="ARBA00022801"/>
    </source>
</evidence>
<proteinExistence type="inferred from homology"/>
<reference evidence="7 8" key="1">
    <citation type="submission" date="2018-11" db="EMBL/GenBank/DDBJ databases">
        <authorList>
            <person name="Wuyts S."/>
        </authorList>
    </citation>
    <scope>NUCLEOTIDE SEQUENCE [LARGE SCALE GENOMIC DNA]</scope>
    <source>
        <strain evidence="7">Lactobacillus mudanjiangensis AMBF249</strain>
    </source>
</reference>
<keyword evidence="4 7" id="KW-0378">Hydrolase</keyword>
<dbReference type="PANTHER" id="PTHR42978:SF2">
    <property type="entry name" value="102 KBASES UNSTABLE REGION: FROM 1 TO 119443"/>
    <property type="match status" value="1"/>
</dbReference>
<name>A0A660E6S5_9LACO</name>
<accession>A0A660E6S5</accession>
<comment type="cofactor">
    <cofactor evidence="1">
        <name>Zn(2+)</name>
        <dbReference type="ChEBI" id="CHEBI:29105"/>
    </cofactor>
</comment>
<dbReference type="GO" id="GO:0016787">
    <property type="term" value="F:hydrolase activity"/>
    <property type="evidence" value="ECO:0007669"/>
    <property type="project" value="UniProtKB-KW"/>
</dbReference>
<sequence length="273" mass="30635">MTDIKIHVLHTGLVQVDAGLPFHDKFRNPLAFTGLFRSHVHQLTLPVSSYLIEHPKGLVLIDTGWHERVRQSQWQELGLQMQINKAYLPAGWSVREQLATLGYQPQDIDYLMLSHLHSDHASGLPLVKDAQHILVSQNEWDAAQHDHLRYIAKMWRGVDVQTYDFTASELGPFHQSFDLFGDGSLQFIYVPGHSRGLAATLIQGTSGQQVLLASDTGYAQTSIDHLYTPGIVVNRAEALQSIAWVQQKASEPQVITTLTNHDPDIRPQVITLT</sequence>
<dbReference type="InterPro" id="IPR051013">
    <property type="entry name" value="MBL_superfamily_lactonases"/>
</dbReference>
<dbReference type="AlphaFoldDB" id="A0A660E6S5"/>
<keyword evidence="5" id="KW-0862">Zinc</keyword>